<evidence type="ECO:0000313" key="12">
    <source>
        <dbReference type="Proteomes" id="UP000243739"/>
    </source>
</evidence>
<keyword evidence="12" id="KW-1185">Reference proteome</keyword>
<dbReference type="Gene3D" id="3.40.50.2300">
    <property type="match status" value="1"/>
</dbReference>
<evidence type="ECO:0000259" key="9">
    <source>
        <dbReference type="PROSITE" id="PS50110"/>
    </source>
</evidence>
<evidence type="ECO:0000256" key="3">
    <source>
        <dbReference type="ARBA" id="ARBA00023012"/>
    </source>
</evidence>
<dbReference type="PROSITE" id="PS51755">
    <property type="entry name" value="OMPR_PHOB"/>
    <property type="match status" value="1"/>
</dbReference>
<reference evidence="11 12" key="1">
    <citation type="submission" date="2016-09" db="EMBL/GenBank/DDBJ databases">
        <title>Draft genome sequence for the type strain of Vulcanibacillus modesticaldus BR, a strictly anaerobic, moderately thermophilic, and nitrate-reducing bacterium from deep sea-hydrothermal vents of the Mid-Atlantic Ridge.</title>
        <authorList>
            <person name="Abin C.A."/>
            <person name="Hollibaugh J.T."/>
        </authorList>
    </citation>
    <scope>NUCLEOTIDE SEQUENCE [LARGE SCALE GENOMIC DNA]</scope>
    <source>
        <strain evidence="11 12">BR</strain>
    </source>
</reference>
<keyword evidence="5 8" id="KW-0238">DNA-binding</keyword>
<dbReference type="CDD" id="cd00383">
    <property type="entry name" value="trans_reg_C"/>
    <property type="match status" value="1"/>
</dbReference>
<evidence type="ECO:0000256" key="5">
    <source>
        <dbReference type="ARBA" id="ARBA00023125"/>
    </source>
</evidence>
<dbReference type="InterPro" id="IPR001867">
    <property type="entry name" value="OmpR/PhoB-type_DNA-bd"/>
</dbReference>
<feature type="DNA-binding region" description="OmpR/PhoB-type" evidence="8">
    <location>
        <begin position="130"/>
        <end position="227"/>
    </location>
</feature>
<keyword evidence="4" id="KW-0805">Transcription regulation</keyword>
<evidence type="ECO:0000256" key="7">
    <source>
        <dbReference type="PROSITE-ProRule" id="PRU00169"/>
    </source>
</evidence>
<evidence type="ECO:0000256" key="8">
    <source>
        <dbReference type="PROSITE-ProRule" id="PRU01091"/>
    </source>
</evidence>
<dbReference type="AlphaFoldDB" id="A0A1D2YU39"/>
<feature type="domain" description="OmpR/PhoB-type" evidence="10">
    <location>
        <begin position="130"/>
        <end position="227"/>
    </location>
</feature>
<dbReference type="PANTHER" id="PTHR48111">
    <property type="entry name" value="REGULATOR OF RPOS"/>
    <property type="match status" value="1"/>
</dbReference>
<dbReference type="FunFam" id="3.40.50.2300:FF:000001">
    <property type="entry name" value="DNA-binding response regulator PhoB"/>
    <property type="match status" value="1"/>
</dbReference>
<keyword evidence="6" id="KW-0804">Transcription</keyword>
<protein>
    <submittedName>
        <fullName evidence="11">DNA-binding response regulator</fullName>
    </submittedName>
</protein>
<comment type="caution">
    <text evidence="11">The sequence shown here is derived from an EMBL/GenBank/DDBJ whole genome shotgun (WGS) entry which is preliminary data.</text>
</comment>
<dbReference type="InterPro" id="IPR011006">
    <property type="entry name" value="CheY-like_superfamily"/>
</dbReference>
<dbReference type="SUPFAM" id="SSF46894">
    <property type="entry name" value="C-terminal effector domain of the bipartite response regulators"/>
    <property type="match status" value="1"/>
</dbReference>
<dbReference type="PANTHER" id="PTHR48111:SF21">
    <property type="entry name" value="DNA-BINDING DUAL MASTER TRANSCRIPTIONAL REGULATOR RPAA"/>
    <property type="match status" value="1"/>
</dbReference>
<dbReference type="GO" id="GO:0006355">
    <property type="term" value="P:regulation of DNA-templated transcription"/>
    <property type="evidence" value="ECO:0007669"/>
    <property type="project" value="InterPro"/>
</dbReference>
<dbReference type="GO" id="GO:0000156">
    <property type="term" value="F:phosphorelay response regulator activity"/>
    <property type="evidence" value="ECO:0007669"/>
    <property type="project" value="TreeGrafter"/>
</dbReference>
<dbReference type="InterPro" id="IPR016032">
    <property type="entry name" value="Sig_transdc_resp-reg_C-effctor"/>
</dbReference>
<dbReference type="Proteomes" id="UP000243739">
    <property type="component" value="Unassembled WGS sequence"/>
</dbReference>
<dbReference type="InterPro" id="IPR039420">
    <property type="entry name" value="WalR-like"/>
</dbReference>
<feature type="domain" description="Response regulatory" evidence="9">
    <location>
        <begin position="7"/>
        <end position="120"/>
    </location>
</feature>
<evidence type="ECO:0000256" key="2">
    <source>
        <dbReference type="ARBA" id="ARBA00022553"/>
    </source>
</evidence>
<dbReference type="EMBL" id="MIJF01000028">
    <property type="protein sequence ID" value="OEF99228.1"/>
    <property type="molecule type" value="Genomic_DNA"/>
</dbReference>
<evidence type="ECO:0000259" key="10">
    <source>
        <dbReference type="PROSITE" id="PS51755"/>
    </source>
</evidence>
<dbReference type="Gene3D" id="1.10.10.10">
    <property type="entry name" value="Winged helix-like DNA-binding domain superfamily/Winged helix DNA-binding domain"/>
    <property type="match status" value="1"/>
</dbReference>
<organism evidence="11 12">
    <name type="scientific">Vulcanibacillus modesticaldus</name>
    <dbReference type="NCBI Taxonomy" id="337097"/>
    <lineage>
        <taxon>Bacteria</taxon>
        <taxon>Bacillati</taxon>
        <taxon>Bacillota</taxon>
        <taxon>Bacilli</taxon>
        <taxon>Bacillales</taxon>
        <taxon>Bacillaceae</taxon>
        <taxon>Vulcanibacillus</taxon>
    </lineage>
</organism>
<proteinExistence type="predicted"/>
<dbReference type="Pfam" id="PF00486">
    <property type="entry name" value="Trans_reg_C"/>
    <property type="match status" value="1"/>
</dbReference>
<sequence>MKNEKMKILVVDDDYNLTQLIKSYLMPENFEVVVANDGIKALEVFKLTAPNLVLLDIMIPKLDGWEVCKEIRKVSNVPIIMLTAKGEQFDKILGLEIGADDYIVKPFDFRELVARVRAVLRRYSPQGIKTKQIIYPNLVIDLNEFQIRSGDEEVELTRKEMELLYYLASNPNQVFTRQQLLEEIWGFDFTGSTRTVDVHIERLRKKLKAPDSWQIKTVWGVGYKFEVKSNNV</sequence>
<accession>A0A1D2YU39</accession>
<dbReference type="STRING" id="337097.BHF71_09560"/>
<evidence type="ECO:0000256" key="4">
    <source>
        <dbReference type="ARBA" id="ARBA00023015"/>
    </source>
</evidence>
<keyword evidence="2 7" id="KW-0597">Phosphoprotein</keyword>
<dbReference type="GO" id="GO:0000976">
    <property type="term" value="F:transcription cis-regulatory region binding"/>
    <property type="evidence" value="ECO:0007669"/>
    <property type="project" value="TreeGrafter"/>
</dbReference>
<evidence type="ECO:0000313" key="11">
    <source>
        <dbReference type="EMBL" id="OEF99228.1"/>
    </source>
</evidence>
<gene>
    <name evidence="11" type="ORF">BHF71_09560</name>
</gene>
<dbReference type="Gene3D" id="6.10.250.690">
    <property type="match status" value="1"/>
</dbReference>
<dbReference type="SMART" id="SM00862">
    <property type="entry name" value="Trans_reg_C"/>
    <property type="match status" value="1"/>
</dbReference>
<dbReference type="FunFam" id="1.10.10.10:FF:000018">
    <property type="entry name" value="DNA-binding response regulator ResD"/>
    <property type="match status" value="1"/>
</dbReference>
<comment type="subcellular location">
    <subcellularLocation>
        <location evidence="1">Cytoplasm</location>
    </subcellularLocation>
</comment>
<dbReference type="PROSITE" id="PS50110">
    <property type="entry name" value="RESPONSE_REGULATORY"/>
    <property type="match status" value="1"/>
</dbReference>
<dbReference type="SUPFAM" id="SSF52172">
    <property type="entry name" value="CheY-like"/>
    <property type="match status" value="1"/>
</dbReference>
<dbReference type="Pfam" id="PF00072">
    <property type="entry name" value="Response_reg"/>
    <property type="match status" value="1"/>
</dbReference>
<feature type="modified residue" description="4-aspartylphosphate" evidence="7">
    <location>
        <position position="56"/>
    </location>
</feature>
<evidence type="ECO:0000256" key="6">
    <source>
        <dbReference type="ARBA" id="ARBA00023163"/>
    </source>
</evidence>
<dbReference type="GO" id="GO:0032993">
    <property type="term" value="C:protein-DNA complex"/>
    <property type="evidence" value="ECO:0007669"/>
    <property type="project" value="TreeGrafter"/>
</dbReference>
<dbReference type="SMART" id="SM00448">
    <property type="entry name" value="REC"/>
    <property type="match status" value="1"/>
</dbReference>
<dbReference type="GO" id="GO:0005829">
    <property type="term" value="C:cytosol"/>
    <property type="evidence" value="ECO:0007669"/>
    <property type="project" value="TreeGrafter"/>
</dbReference>
<dbReference type="InterPro" id="IPR036388">
    <property type="entry name" value="WH-like_DNA-bd_sf"/>
</dbReference>
<name>A0A1D2YU39_9BACI</name>
<evidence type="ECO:0000256" key="1">
    <source>
        <dbReference type="ARBA" id="ARBA00004496"/>
    </source>
</evidence>
<dbReference type="InterPro" id="IPR001789">
    <property type="entry name" value="Sig_transdc_resp-reg_receiver"/>
</dbReference>
<keyword evidence="3" id="KW-0902">Two-component regulatory system</keyword>